<dbReference type="AlphaFoldDB" id="A0AAD8EQ97"/>
<evidence type="ECO:0000313" key="7">
    <source>
        <dbReference type="EMBL" id="KAJ9597882.1"/>
    </source>
</evidence>
<dbReference type="InterPro" id="IPR043504">
    <property type="entry name" value="Peptidase_S1_PA_chymotrypsin"/>
</dbReference>
<protein>
    <recommendedName>
        <fullName evidence="6">Peptidase S1 domain-containing protein</fullName>
    </recommendedName>
</protein>
<dbReference type="PANTHER" id="PTHR24276:SF91">
    <property type="entry name" value="AT26814P-RELATED"/>
    <property type="match status" value="1"/>
</dbReference>
<dbReference type="InterPro" id="IPR050430">
    <property type="entry name" value="Peptidase_S1"/>
</dbReference>
<gene>
    <name evidence="7" type="ORF">L9F63_011248</name>
</gene>
<feature type="domain" description="Peptidase S1" evidence="6">
    <location>
        <begin position="15"/>
        <end position="239"/>
    </location>
</feature>
<dbReference type="InterPro" id="IPR033116">
    <property type="entry name" value="TRYPSIN_SER"/>
</dbReference>
<dbReference type="Pfam" id="PF00089">
    <property type="entry name" value="Trypsin"/>
    <property type="match status" value="1"/>
</dbReference>
<evidence type="ECO:0000256" key="2">
    <source>
        <dbReference type="ARBA" id="ARBA00022670"/>
    </source>
</evidence>
<dbReference type="EMBL" id="JASPKZ010001579">
    <property type="protein sequence ID" value="KAJ9597882.1"/>
    <property type="molecule type" value="Genomic_DNA"/>
</dbReference>
<comment type="similarity">
    <text evidence="1">Belongs to the peptidase S1 family.</text>
</comment>
<comment type="caution">
    <text evidence="7">The sequence shown here is derived from an EMBL/GenBank/DDBJ whole genome shotgun (WGS) entry which is preliminary data.</text>
</comment>
<sequence>MIAACSAGRSVPERIVGGENAKIEDFPYQLSLERHGMHICGGSIISKNYALTAAHWCGRNARDIDQLRFRAGTSLREQGGSLHDITYYILHPGRNKLTNDYDISVVKVNNSFVYGSAVQPIALAQKDPLTYDVAVVTGFGWFDPATPITAERLQVIRISIIDREKCEDIYDRNITKSMICAGIIENKGACFGDSGGPLVIDHKLVGIVSWTKSGCRHPHVPQVYAAVPSVYDFIKSKAEFDFIESNDEFD</sequence>
<evidence type="ECO:0000313" key="8">
    <source>
        <dbReference type="Proteomes" id="UP001233999"/>
    </source>
</evidence>
<evidence type="ECO:0000256" key="3">
    <source>
        <dbReference type="ARBA" id="ARBA00022801"/>
    </source>
</evidence>
<dbReference type="GO" id="GO:0004252">
    <property type="term" value="F:serine-type endopeptidase activity"/>
    <property type="evidence" value="ECO:0007669"/>
    <property type="project" value="InterPro"/>
</dbReference>
<dbReference type="FunFam" id="2.40.10.10:FF:000034">
    <property type="entry name" value="Eupolytin"/>
    <property type="match status" value="1"/>
</dbReference>
<evidence type="ECO:0000259" key="6">
    <source>
        <dbReference type="PROSITE" id="PS50240"/>
    </source>
</evidence>
<keyword evidence="2" id="KW-0645">Protease</keyword>
<evidence type="ECO:0000256" key="1">
    <source>
        <dbReference type="ARBA" id="ARBA00007664"/>
    </source>
</evidence>
<dbReference type="PROSITE" id="PS50240">
    <property type="entry name" value="TRYPSIN_DOM"/>
    <property type="match status" value="1"/>
</dbReference>
<evidence type="ECO:0000256" key="5">
    <source>
        <dbReference type="ARBA" id="ARBA00023157"/>
    </source>
</evidence>
<reference evidence="7" key="1">
    <citation type="journal article" date="2023" name="IScience">
        <title>Live-bearing cockroach genome reveals convergent evolutionary mechanisms linked to viviparity in insects and beyond.</title>
        <authorList>
            <person name="Fouks B."/>
            <person name="Harrison M.C."/>
            <person name="Mikhailova A.A."/>
            <person name="Marchal E."/>
            <person name="English S."/>
            <person name="Carruthers M."/>
            <person name="Jennings E.C."/>
            <person name="Chiamaka E.L."/>
            <person name="Frigard R.A."/>
            <person name="Pippel M."/>
            <person name="Attardo G.M."/>
            <person name="Benoit J.B."/>
            <person name="Bornberg-Bauer E."/>
            <person name="Tobe S.S."/>
        </authorList>
    </citation>
    <scope>NUCLEOTIDE SEQUENCE</scope>
    <source>
        <strain evidence="7">Stay&amp;Tobe</strain>
    </source>
</reference>
<dbReference type="InterPro" id="IPR009003">
    <property type="entry name" value="Peptidase_S1_PA"/>
</dbReference>
<evidence type="ECO:0000256" key="4">
    <source>
        <dbReference type="ARBA" id="ARBA00022825"/>
    </source>
</evidence>
<accession>A0AAD8EQ97</accession>
<dbReference type="Proteomes" id="UP001233999">
    <property type="component" value="Unassembled WGS sequence"/>
</dbReference>
<organism evidence="7 8">
    <name type="scientific">Diploptera punctata</name>
    <name type="common">Pacific beetle cockroach</name>
    <dbReference type="NCBI Taxonomy" id="6984"/>
    <lineage>
        <taxon>Eukaryota</taxon>
        <taxon>Metazoa</taxon>
        <taxon>Ecdysozoa</taxon>
        <taxon>Arthropoda</taxon>
        <taxon>Hexapoda</taxon>
        <taxon>Insecta</taxon>
        <taxon>Pterygota</taxon>
        <taxon>Neoptera</taxon>
        <taxon>Polyneoptera</taxon>
        <taxon>Dictyoptera</taxon>
        <taxon>Blattodea</taxon>
        <taxon>Blaberoidea</taxon>
        <taxon>Blaberidae</taxon>
        <taxon>Diplopterinae</taxon>
        <taxon>Diploptera</taxon>
    </lineage>
</organism>
<keyword evidence="4" id="KW-0720">Serine protease</keyword>
<dbReference type="SMART" id="SM00020">
    <property type="entry name" value="Tryp_SPc"/>
    <property type="match status" value="1"/>
</dbReference>
<dbReference type="PROSITE" id="PS00135">
    <property type="entry name" value="TRYPSIN_SER"/>
    <property type="match status" value="1"/>
</dbReference>
<dbReference type="SUPFAM" id="SSF50494">
    <property type="entry name" value="Trypsin-like serine proteases"/>
    <property type="match status" value="1"/>
</dbReference>
<name>A0AAD8EQ97_DIPPU</name>
<dbReference type="InterPro" id="IPR001254">
    <property type="entry name" value="Trypsin_dom"/>
</dbReference>
<dbReference type="GO" id="GO:0006508">
    <property type="term" value="P:proteolysis"/>
    <property type="evidence" value="ECO:0007669"/>
    <property type="project" value="UniProtKB-KW"/>
</dbReference>
<dbReference type="Gene3D" id="2.40.10.10">
    <property type="entry name" value="Trypsin-like serine proteases"/>
    <property type="match status" value="1"/>
</dbReference>
<dbReference type="PRINTS" id="PR00722">
    <property type="entry name" value="CHYMOTRYPSIN"/>
</dbReference>
<proteinExistence type="inferred from homology"/>
<reference evidence="7" key="2">
    <citation type="submission" date="2023-05" db="EMBL/GenBank/DDBJ databases">
        <authorList>
            <person name="Fouks B."/>
        </authorList>
    </citation>
    <scope>NUCLEOTIDE SEQUENCE</scope>
    <source>
        <strain evidence="7">Stay&amp;Tobe</strain>
        <tissue evidence="7">Testes</tissue>
    </source>
</reference>
<keyword evidence="3" id="KW-0378">Hydrolase</keyword>
<keyword evidence="8" id="KW-1185">Reference proteome</keyword>
<dbReference type="PANTHER" id="PTHR24276">
    <property type="entry name" value="POLYSERASE-RELATED"/>
    <property type="match status" value="1"/>
</dbReference>
<keyword evidence="5" id="KW-1015">Disulfide bond</keyword>
<dbReference type="CDD" id="cd00190">
    <property type="entry name" value="Tryp_SPc"/>
    <property type="match status" value="1"/>
</dbReference>
<dbReference type="InterPro" id="IPR001314">
    <property type="entry name" value="Peptidase_S1A"/>
</dbReference>